<evidence type="ECO:0000313" key="3">
    <source>
        <dbReference type="Proteomes" id="UP000799770"/>
    </source>
</evidence>
<feature type="domain" description="DUF7918" evidence="1">
    <location>
        <begin position="9"/>
        <end position="228"/>
    </location>
</feature>
<dbReference type="Pfam" id="PF25534">
    <property type="entry name" value="DUF7918"/>
    <property type="match status" value="1"/>
</dbReference>
<dbReference type="Proteomes" id="UP000799770">
    <property type="component" value="Unassembled WGS sequence"/>
</dbReference>
<accession>A0A6A5ZEY6</accession>
<proteinExistence type="predicted"/>
<dbReference type="PANTHER" id="PTHR36223:SF1">
    <property type="entry name" value="TRANSCRIPTION ELONGATION FACTOR EAF N-TERMINAL DOMAIN-CONTAINING PROTEIN"/>
    <property type="match status" value="1"/>
</dbReference>
<evidence type="ECO:0000259" key="1">
    <source>
        <dbReference type="Pfam" id="PF25534"/>
    </source>
</evidence>
<dbReference type="OrthoDB" id="3364132at2759"/>
<dbReference type="EMBL" id="ML977318">
    <property type="protein sequence ID" value="KAF2117503.1"/>
    <property type="molecule type" value="Genomic_DNA"/>
</dbReference>
<dbReference type="InterPro" id="IPR057678">
    <property type="entry name" value="DUF7918"/>
</dbReference>
<organism evidence="2 3">
    <name type="scientific">Lophiotrema nucula</name>
    <dbReference type="NCBI Taxonomy" id="690887"/>
    <lineage>
        <taxon>Eukaryota</taxon>
        <taxon>Fungi</taxon>
        <taxon>Dikarya</taxon>
        <taxon>Ascomycota</taxon>
        <taxon>Pezizomycotina</taxon>
        <taxon>Dothideomycetes</taxon>
        <taxon>Pleosporomycetidae</taxon>
        <taxon>Pleosporales</taxon>
        <taxon>Lophiotremataceae</taxon>
        <taxon>Lophiotrema</taxon>
    </lineage>
</organism>
<keyword evidence="3" id="KW-1185">Reference proteome</keyword>
<protein>
    <recommendedName>
        <fullName evidence="1">DUF7918 domain-containing protein</fullName>
    </recommendedName>
</protein>
<sequence>MARTTAVPGLRAVIEVGGIALREYDDPEPPLLGTVTKYTEARSGAEFTIRFSCTEPFPDDHAIAMQVSLDGKHIRGGGLVCPLVDLFKPRGSITQGHWLKKDGEFYEQKYCFSELDVVDEEIKPHHKSLVEHLRHLGEIKLEFYFIKDLVKVEGTGVKDDVNPLGPIPEKKLKGVEDPATHQIGLSAPEAVEPPQWTTYTKVSDDPFATFIFKYRSLQVLQAADIAPRPVPLEERDINSLSFEERGELLCRQKERETEAQRIKHERRQGIRDIKREPVEEVGADVDADEVVLVKATTKRQKVKGAAQEANQVVIDDD</sequence>
<dbReference type="AlphaFoldDB" id="A0A6A5ZEY6"/>
<reference evidence="2" key="1">
    <citation type="journal article" date="2020" name="Stud. Mycol.">
        <title>101 Dothideomycetes genomes: a test case for predicting lifestyles and emergence of pathogens.</title>
        <authorList>
            <person name="Haridas S."/>
            <person name="Albert R."/>
            <person name="Binder M."/>
            <person name="Bloem J."/>
            <person name="Labutti K."/>
            <person name="Salamov A."/>
            <person name="Andreopoulos B."/>
            <person name="Baker S."/>
            <person name="Barry K."/>
            <person name="Bills G."/>
            <person name="Bluhm B."/>
            <person name="Cannon C."/>
            <person name="Castanera R."/>
            <person name="Culley D."/>
            <person name="Daum C."/>
            <person name="Ezra D."/>
            <person name="Gonzalez J."/>
            <person name="Henrissat B."/>
            <person name="Kuo A."/>
            <person name="Liang C."/>
            <person name="Lipzen A."/>
            <person name="Lutzoni F."/>
            <person name="Magnuson J."/>
            <person name="Mondo S."/>
            <person name="Nolan M."/>
            <person name="Ohm R."/>
            <person name="Pangilinan J."/>
            <person name="Park H.-J."/>
            <person name="Ramirez L."/>
            <person name="Alfaro M."/>
            <person name="Sun H."/>
            <person name="Tritt A."/>
            <person name="Yoshinaga Y."/>
            <person name="Zwiers L.-H."/>
            <person name="Turgeon B."/>
            <person name="Goodwin S."/>
            <person name="Spatafora J."/>
            <person name="Crous P."/>
            <person name="Grigoriev I."/>
        </authorList>
    </citation>
    <scope>NUCLEOTIDE SEQUENCE</scope>
    <source>
        <strain evidence="2">CBS 627.86</strain>
    </source>
</reference>
<evidence type="ECO:0000313" key="2">
    <source>
        <dbReference type="EMBL" id="KAF2117503.1"/>
    </source>
</evidence>
<gene>
    <name evidence="2" type="ORF">BDV96DRAFT_393338</name>
</gene>
<name>A0A6A5ZEY6_9PLEO</name>
<dbReference type="PANTHER" id="PTHR36223">
    <property type="entry name" value="BETA-LACTAMASE-TYPE TRANSPEPTIDASE FOLD DOMAIN CONTAINING PROTEIN"/>
    <property type="match status" value="1"/>
</dbReference>